<organism evidence="2 3">
    <name type="scientific">Linum tenue</name>
    <dbReference type="NCBI Taxonomy" id="586396"/>
    <lineage>
        <taxon>Eukaryota</taxon>
        <taxon>Viridiplantae</taxon>
        <taxon>Streptophyta</taxon>
        <taxon>Embryophyta</taxon>
        <taxon>Tracheophyta</taxon>
        <taxon>Spermatophyta</taxon>
        <taxon>Magnoliopsida</taxon>
        <taxon>eudicotyledons</taxon>
        <taxon>Gunneridae</taxon>
        <taxon>Pentapetalae</taxon>
        <taxon>rosids</taxon>
        <taxon>fabids</taxon>
        <taxon>Malpighiales</taxon>
        <taxon>Linaceae</taxon>
        <taxon>Linum</taxon>
    </lineage>
</organism>
<evidence type="ECO:0000313" key="3">
    <source>
        <dbReference type="Proteomes" id="UP001154282"/>
    </source>
</evidence>
<protein>
    <submittedName>
        <fullName evidence="2">Uncharacterized protein</fullName>
    </submittedName>
</protein>
<dbReference type="AlphaFoldDB" id="A0AAV0S0D9"/>
<feature type="compositionally biased region" description="Basic residues" evidence="1">
    <location>
        <begin position="62"/>
        <end position="71"/>
    </location>
</feature>
<gene>
    <name evidence="2" type="ORF">LITE_LOCUS50429</name>
</gene>
<evidence type="ECO:0000256" key="1">
    <source>
        <dbReference type="SAM" id="MobiDB-lite"/>
    </source>
</evidence>
<dbReference type="EMBL" id="CAMGYJ010000011">
    <property type="protein sequence ID" value="CAI0625442.1"/>
    <property type="molecule type" value="Genomic_DNA"/>
</dbReference>
<accession>A0AAV0S0D9</accession>
<feature type="compositionally biased region" description="Low complexity" evidence="1">
    <location>
        <begin position="112"/>
        <end position="121"/>
    </location>
</feature>
<feature type="region of interest" description="Disordered" evidence="1">
    <location>
        <begin position="18"/>
        <end position="138"/>
    </location>
</feature>
<reference evidence="2" key="1">
    <citation type="submission" date="2022-08" db="EMBL/GenBank/DDBJ databases">
        <authorList>
            <person name="Gutierrez-Valencia J."/>
        </authorList>
    </citation>
    <scope>NUCLEOTIDE SEQUENCE</scope>
</reference>
<proteinExistence type="predicted"/>
<dbReference type="Proteomes" id="UP001154282">
    <property type="component" value="Unassembled WGS sequence"/>
</dbReference>
<feature type="region of interest" description="Disordered" evidence="1">
    <location>
        <begin position="153"/>
        <end position="190"/>
    </location>
</feature>
<feature type="compositionally biased region" description="Basic residues" evidence="1">
    <location>
        <begin position="165"/>
        <end position="174"/>
    </location>
</feature>
<evidence type="ECO:0000313" key="2">
    <source>
        <dbReference type="EMBL" id="CAI0625442.1"/>
    </source>
</evidence>
<sequence>MILEKDSDDDMVDATYASAENVQIRTMDGSSLNPGKGPVPKVTGAGAGKGPVLTGTDGGTPSKRKPRRPKTHPPVQAGERAAPRADEARAGAPPLSAVTEPLPNREVPSVGSAAAASSLAAGEDTLAKRKLRKGKAPMVGSVDEGAVPITKATDALGLNPPGPARGKRKLRKAHVPAGEEKKETGPVSNAVLQGEEPTCEPKMVGAHVQPCSTKASKESALLMDGDSEGRDYEGLWRCLGQGKTIERVDVDANCEAVNKWMDIEIDLDTLYNSTAMHLLSRIVNEIF</sequence>
<comment type="caution">
    <text evidence="2">The sequence shown here is derived from an EMBL/GenBank/DDBJ whole genome shotgun (WGS) entry which is preliminary data.</text>
</comment>
<name>A0AAV0S0D9_9ROSI</name>
<keyword evidence="3" id="KW-1185">Reference proteome</keyword>
<feature type="compositionally biased region" description="Polar residues" evidence="1">
    <location>
        <begin position="18"/>
        <end position="33"/>
    </location>
</feature>